<dbReference type="Pfam" id="PF03597">
    <property type="entry name" value="FixS"/>
    <property type="match status" value="1"/>
</dbReference>
<name>A0A9X3EHV2_9GAMM</name>
<proteinExistence type="predicted"/>
<protein>
    <submittedName>
        <fullName evidence="3">Cbb3-type cytochrome oxidase assembly protein CcoS</fullName>
    </submittedName>
</protein>
<dbReference type="EMBL" id="JAPNOA010000018">
    <property type="protein sequence ID" value="MCY0964516.1"/>
    <property type="molecule type" value="Genomic_DNA"/>
</dbReference>
<comment type="caution">
    <text evidence="3">The sequence shown here is derived from an EMBL/GenBank/DDBJ whole genome shotgun (WGS) entry which is preliminary data.</text>
</comment>
<evidence type="ECO:0000313" key="3">
    <source>
        <dbReference type="EMBL" id="MCY0964516.1"/>
    </source>
</evidence>
<gene>
    <name evidence="3" type="primary">ccoS</name>
    <name evidence="3" type="ORF">OUO13_04900</name>
</gene>
<feature type="region of interest" description="Disordered" evidence="1">
    <location>
        <begin position="42"/>
        <end position="65"/>
    </location>
</feature>
<dbReference type="InterPro" id="IPR004714">
    <property type="entry name" value="Cyt_oxidase_maturation_cbb3"/>
</dbReference>
<evidence type="ECO:0000313" key="4">
    <source>
        <dbReference type="Proteomes" id="UP001150830"/>
    </source>
</evidence>
<organism evidence="3 4">
    <name type="scientific">Parathalassolituus penaei</name>
    <dbReference type="NCBI Taxonomy" id="2997323"/>
    <lineage>
        <taxon>Bacteria</taxon>
        <taxon>Pseudomonadati</taxon>
        <taxon>Pseudomonadota</taxon>
        <taxon>Gammaproteobacteria</taxon>
        <taxon>Oceanospirillales</taxon>
        <taxon>Oceanospirillaceae</taxon>
        <taxon>Parathalassolituus</taxon>
    </lineage>
</organism>
<dbReference type="RefSeq" id="WP_283172733.1">
    <property type="nucleotide sequence ID" value="NZ_JAPNOA010000018.1"/>
</dbReference>
<dbReference type="PANTHER" id="PTHR41532:SF1">
    <property type="entry name" value="FIXS PROTEIN"/>
    <property type="match status" value="1"/>
</dbReference>
<feature type="compositionally biased region" description="Polar residues" evidence="1">
    <location>
        <begin position="50"/>
        <end position="65"/>
    </location>
</feature>
<keyword evidence="4" id="KW-1185">Reference proteome</keyword>
<keyword evidence="2" id="KW-0472">Membrane</keyword>
<dbReference type="PANTHER" id="PTHR41532">
    <property type="entry name" value="FIXS PROTEIN"/>
    <property type="match status" value="1"/>
</dbReference>
<dbReference type="AlphaFoldDB" id="A0A9X3EHV2"/>
<keyword evidence="2" id="KW-0812">Transmembrane</keyword>
<dbReference type="Proteomes" id="UP001150830">
    <property type="component" value="Unassembled WGS sequence"/>
</dbReference>
<accession>A0A9X3EHV2</accession>
<evidence type="ECO:0000256" key="2">
    <source>
        <dbReference type="SAM" id="Phobius"/>
    </source>
</evidence>
<evidence type="ECO:0000256" key="1">
    <source>
        <dbReference type="SAM" id="MobiDB-lite"/>
    </source>
</evidence>
<reference evidence="3" key="1">
    <citation type="submission" date="2022-11" db="EMBL/GenBank/DDBJ databases">
        <title>Parathalassolutuus dongxingensis gen. nov., sp. nov., a novel member of family Oceanospirillaceae isolated from a coastal shrimp pond in Guangxi, China.</title>
        <authorList>
            <person name="Chen H."/>
        </authorList>
    </citation>
    <scope>NUCLEOTIDE SEQUENCE</scope>
    <source>
        <strain evidence="3">G-43</strain>
    </source>
</reference>
<keyword evidence="2" id="KW-1133">Transmembrane helix</keyword>
<dbReference type="NCBIfam" id="TIGR00847">
    <property type="entry name" value="ccoS"/>
    <property type="match status" value="1"/>
</dbReference>
<sequence>MDLLYTLVPFSLVLLGIAIVVFFWAVRSGQFDDMDSPAHRILFDEDDNGQKSSDADTSISPKKPK</sequence>
<feature type="transmembrane region" description="Helical" evidence="2">
    <location>
        <begin position="6"/>
        <end position="26"/>
    </location>
</feature>